<dbReference type="AlphaFoldDB" id="A0A166BII4"/>
<dbReference type="Gene3D" id="1.10.510.10">
    <property type="entry name" value="Transferase(Phosphotransferase) domain 1"/>
    <property type="match status" value="1"/>
</dbReference>
<feature type="domain" description="Protein kinase" evidence="2">
    <location>
        <begin position="403"/>
        <end position="707"/>
    </location>
</feature>
<evidence type="ECO:0000256" key="1">
    <source>
        <dbReference type="SAM" id="MobiDB-lite"/>
    </source>
</evidence>
<dbReference type="InterPro" id="IPR011009">
    <property type="entry name" value="Kinase-like_dom_sf"/>
</dbReference>
<feature type="region of interest" description="Disordered" evidence="1">
    <location>
        <begin position="83"/>
        <end position="114"/>
    </location>
</feature>
<accession>A0A166BII4</accession>
<name>A0A166BII4_9AGAM</name>
<dbReference type="PROSITE" id="PS00108">
    <property type="entry name" value="PROTEIN_KINASE_ST"/>
    <property type="match status" value="1"/>
</dbReference>
<keyword evidence="3" id="KW-0808">Transferase</keyword>
<dbReference type="EMBL" id="KV428108">
    <property type="protein sequence ID" value="KZT36415.1"/>
    <property type="molecule type" value="Genomic_DNA"/>
</dbReference>
<dbReference type="GO" id="GO:0005524">
    <property type="term" value="F:ATP binding"/>
    <property type="evidence" value="ECO:0007669"/>
    <property type="project" value="InterPro"/>
</dbReference>
<feature type="compositionally biased region" description="Low complexity" evidence="1">
    <location>
        <begin position="264"/>
        <end position="274"/>
    </location>
</feature>
<keyword evidence="4" id="KW-1185">Reference proteome</keyword>
<feature type="compositionally biased region" description="Low complexity" evidence="1">
    <location>
        <begin position="377"/>
        <end position="386"/>
    </location>
</feature>
<dbReference type="OrthoDB" id="4062651at2759"/>
<dbReference type="PANTHER" id="PTHR44329">
    <property type="entry name" value="SERINE/THREONINE-PROTEIN KINASE TNNI3K-RELATED"/>
    <property type="match status" value="1"/>
</dbReference>
<dbReference type="GO" id="GO:0004674">
    <property type="term" value="F:protein serine/threonine kinase activity"/>
    <property type="evidence" value="ECO:0007669"/>
    <property type="project" value="TreeGrafter"/>
</dbReference>
<feature type="compositionally biased region" description="Basic and acidic residues" evidence="1">
    <location>
        <begin position="85"/>
        <end position="97"/>
    </location>
</feature>
<proteinExistence type="predicted"/>
<evidence type="ECO:0000259" key="2">
    <source>
        <dbReference type="PROSITE" id="PS50011"/>
    </source>
</evidence>
<evidence type="ECO:0000313" key="4">
    <source>
        <dbReference type="Proteomes" id="UP000076798"/>
    </source>
</evidence>
<feature type="compositionally biased region" description="Acidic residues" evidence="1">
    <location>
        <begin position="98"/>
        <end position="108"/>
    </location>
</feature>
<evidence type="ECO:0000313" key="3">
    <source>
        <dbReference type="EMBL" id="KZT36415.1"/>
    </source>
</evidence>
<organism evidence="3 4">
    <name type="scientific">Sistotremastrum suecicum HHB10207 ss-3</name>
    <dbReference type="NCBI Taxonomy" id="1314776"/>
    <lineage>
        <taxon>Eukaryota</taxon>
        <taxon>Fungi</taxon>
        <taxon>Dikarya</taxon>
        <taxon>Basidiomycota</taxon>
        <taxon>Agaricomycotina</taxon>
        <taxon>Agaricomycetes</taxon>
        <taxon>Sistotremastrales</taxon>
        <taxon>Sistotremastraceae</taxon>
        <taxon>Sistotremastrum</taxon>
    </lineage>
</organism>
<reference evidence="3 4" key="1">
    <citation type="journal article" date="2016" name="Mol. Biol. Evol.">
        <title>Comparative Genomics of Early-Diverging Mushroom-Forming Fungi Provides Insights into the Origins of Lignocellulose Decay Capabilities.</title>
        <authorList>
            <person name="Nagy L.G."/>
            <person name="Riley R."/>
            <person name="Tritt A."/>
            <person name="Adam C."/>
            <person name="Daum C."/>
            <person name="Floudas D."/>
            <person name="Sun H."/>
            <person name="Yadav J.S."/>
            <person name="Pangilinan J."/>
            <person name="Larsson K.H."/>
            <person name="Matsuura K."/>
            <person name="Barry K."/>
            <person name="Labutti K."/>
            <person name="Kuo R."/>
            <person name="Ohm R.A."/>
            <person name="Bhattacharya S.S."/>
            <person name="Shirouzu T."/>
            <person name="Yoshinaga Y."/>
            <person name="Martin F.M."/>
            <person name="Grigoriev I.V."/>
            <person name="Hibbett D.S."/>
        </authorList>
    </citation>
    <scope>NUCLEOTIDE SEQUENCE [LARGE SCALE GENOMIC DNA]</scope>
    <source>
        <strain evidence="3 4">HHB10207 ss-3</strain>
    </source>
</reference>
<sequence>MSLNQNAPWIQEFRAYRNRLFQTQESAPKKELEIVLANKIPGDPLYLQSAYRHYLRGAKERRRIHDEETIALINEQINAGYQSIRVRDGEPKPRFGEDPGDSGEEEADDKVRAHRSRLDLARRLGGLREVASPFSSSASSAPPSTPLPTHPSPFVAVQQWNVAGRDLDGQLGSITNSSAIAETAFDRAPSPGGGAVSTLDRPDCKSTAESVAQDHVTVRWPGATYPASRLPPPEIATHRISPTAPFPFPLPPPHLSSKSERHPASTTATSYATSNVPRRETSSTTSCSTPASSPARSTPTSPLVPSRPQHVRSSLSLHGPRPTPLSLQTESRPRGCRPASASTGSSIGDATLGYPGPLDETAVQPCSSKRPTSPPVSLDSTSSTTSSLSDAALDLTSCITFPDGARFPTANGGQSDIYCADMQGAAVAVKVIKAKGKRAVDADGERQQHRHLTKKIQREMKVWSRVTHPNVLPFLGFCFFQHAHESHSGEPDRISLISPWMQHGTATQYVKDHPGTDNVAIIRGVAEGLQYLHDNQIIHGDIKSGNVLMSECGTPLLSDFGLAILDDDSLNLSSEHITTSTTGVHGTTRWMAPELFPELFLKVSEEDLKPPKSNRETDVWAFGCFVLELVGLIVPYPFCKSDANVIAAILAGLRPFERSLKSPISSTNVPKIFMSYPQLWSLCMSCWEYHVPSRITVPEILRHLDGH</sequence>
<dbReference type="InterPro" id="IPR008271">
    <property type="entry name" value="Ser/Thr_kinase_AS"/>
</dbReference>
<protein>
    <submittedName>
        <fullName evidence="3">Kinase-like protein</fullName>
    </submittedName>
</protein>
<dbReference type="SUPFAM" id="SSF56112">
    <property type="entry name" value="Protein kinase-like (PK-like)"/>
    <property type="match status" value="1"/>
</dbReference>
<keyword evidence="3" id="KW-0418">Kinase</keyword>
<dbReference type="SMART" id="SM00220">
    <property type="entry name" value="S_TKc"/>
    <property type="match status" value="1"/>
</dbReference>
<dbReference type="Proteomes" id="UP000076798">
    <property type="component" value="Unassembled WGS sequence"/>
</dbReference>
<dbReference type="PROSITE" id="PS50011">
    <property type="entry name" value="PROTEIN_KINASE_DOM"/>
    <property type="match status" value="1"/>
</dbReference>
<feature type="compositionally biased region" description="Low complexity" evidence="1">
    <location>
        <begin position="282"/>
        <end position="301"/>
    </location>
</feature>
<dbReference type="InterPro" id="IPR051681">
    <property type="entry name" value="Ser/Thr_Kinases-Pseudokinases"/>
</dbReference>
<dbReference type="STRING" id="1314776.A0A166BII4"/>
<feature type="compositionally biased region" description="Pro residues" evidence="1">
    <location>
        <begin position="244"/>
        <end position="254"/>
    </location>
</feature>
<dbReference type="InterPro" id="IPR000719">
    <property type="entry name" value="Prot_kinase_dom"/>
</dbReference>
<feature type="region of interest" description="Disordered" evidence="1">
    <location>
        <begin position="223"/>
        <end position="386"/>
    </location>
</feature>
<dbReference type="Pfam" id="PF00069">
    <property type="entry name" value="Pkinase"/>
    <property type="match status" value="1"/>
</dbReference>
<gene>
    <name evidence="3" type="ORF">SISSUDRAFT_1049921</name>
</gene>